<feature type="domain" description="HTH gntR-type" evidence="4">
    <location>
        <begin position="6"/>
        <end position="74"/>
    </location>
</feature>
<dbReference type="SUPFAM" id="SSF46785">
    <property type="entry name" value="Winged helix' DNA-binding domain"/>
    <property type="match status" value="1"/>
</dbReference>
<dbReference type="EMBL" id="JAEFBZ010000001">
    <property type="protein sequence ID" value="MBK1607172.1"/>
    <property type="molecule type" value="Genomic_DNA"/>
</dbReference>
<evidence type="ECO:0000313" key="7">
    <source>
        <dbReference type="EMBL" id="UYW70367.1"/>
    </source>
</evidence>
<evidence type="ECO:0000256" key="1">
    <source>
        <dbReference type="ARBA" id="ARBA00023015"/>
    </source>
</evidence>
<dbReference type="OMA" id="YRKLYAI"/>
<dbReference type="SMART" id="SM00345">
    <property type="entry name" value="HTH_GNTR"/>
    <property type="match status" value="1"/>
</dbReference>
<dbReference type="EMBL" id="LOMT01000001">
    <property type="protein sequence ID" value="KXY05024.1"/>
    <property type="molecule type" value="Genomic_DNA"/>
</dbReference>
<reference evidence="7" key="3">
    <citation type="submission" date="2023-02" db="EMBL/GenBank/DDBJ databases">
        <title>Complete Genome Sequence of Bacillus cereus sensu lato isolate BC38B from pepper closely related to the Bacillus anthracis clade.</title>
        <authorList>
            <person name="Abdelli M."/>
            <person name="Cerar Kisek T."/>
            <person name="Falaise C."/>
            <person name="Cumont A."/>
            <person name="Giraud M."/>
            <person name="Chatoux J."/>
            <person name="Rogee S."/>
            <person name="Dadvisard M."/>
            <person name="Larigauderie G."/>
            <person name="Raynaud F."/>
            <person name="Godic Torkar K."/>
            <person name="Ramisse V."/>
        </authorList>
    </citation>
    <scope>NUCLEOTIDE SEQUENCE</scope>
    <source>
        <strain evidence="7">BC38B</strain>
    </source>
</reference>
<dbReference type="GO" id="GO:0003677">
    <property type="term" value="F:DNA binding"/>
    <property type="evidence" value="ECO:0007669"/>
    <property type="project" value="UniProtKB-KW"/>
</dbReference>
<dbReference type="CDD" id="cd07377">
    <property type="entry name" value="WHTH_GntR"/>
    <property type="match status" value="1"/>
</dbReference>
<dbReference type="KEGG" id="bcef:BcrFT9_03647"/>
<evidence type="ECO:0000313" key="8">
    <source>
        <dbReference type="Proteomes" id="UP000075591"/>
    </source>
</evidence>
<evidence type="ECO:0000259" key="4">
    <source>
        <dbReference type="PROSITE" id="PS50949"/>
    </source>
</evidence>
<reference evidence="5 8" key="1">
    <citation type="submission" date="2015-12" db="EMBL/GenBank/DDBJ databases">
        <title>Bacillus cereus Group isolate.</title>
        <authorList>
            <person name="Kovac J."/>
        </authorList>
    </citation>
    <scope>NUCLEOTIDE SEQUENCE [LARGE SCALE GENOMIC DNA]</scope>
    <source>
        <strain evidence="5 8">FSL W8-0275</strain>
    </source>
</reference>
<dbReference type="PRINTS" id="PR00035">
    <property type="entry name" value="HTHGNTR"/>
</dbReference>
<dbReference type="GeneID" id="93006508"/>
<keyword evidence="2" id="KW-0238">DNA-binding</keyword>
<organism evidence="5 8">
    <name type="scientific">Bacillus cereus</name>
    <dbReference type="NCBI Taxonomy" id="1396"/>
    <lineage>
        <taxon>Bacteria</taxon>
        <taxon>Bacillati</taxon>
        <taxon>Bacillota</taxon>
        <taxon>Bacilli</taxon>
        <taxon>Bacillales</taxon>
        <taxon>Bacillaceae</taxon>
        <taxon>Bacillus</taxon>
        <taxon>Bacillus cereus group</taxon>
    </lineage>
</organism>
<dbReference type="PROSITE" id="PS50949">
    <property type="entry name" value="HTH_GNTR"/>
    <property type="match status" value="1"/>
</dbReference>
<dbReference type="Gene3D" id="1.10.10.10">
    <property type="entry name" value="Winged helix-like DNA-binding domain superfamily/Winged helix DNA-binding domain"/>
    <property type="match status" value="1"/>
</dbReference>
<dbReference type="Proteomes" id="UP001163707">
    <property type="component" value="Chromosome"/>
</dbReference>
<proteinExistence type="predicted"/>
<dbReference type="InterPro" id="IPR036390">
    <property type="entry name" value="WH_DNA-bd_sf"/>
</dbReference>
<evidence type="ECO:0000313" key="5">
    <source>
        <dbReference type="EMBL" id="KXY05024.1"/>
    </source>
</evidence>
<dbReference type="Proteomes" id="UP000075591">
    <property type="component" value="Unassembled WGS sequence"/>
</dbReference>
<dbReference type="GO" id="GO:0003700">
    <property type="term" value="F:DNA-binding transcription factor activity"/>
    <property type="evidence" value="ECO:0007669"/>
    <property type="project" value="InterPro"/>
</dbReference>
<gene>
    <name evidence="5" type="ORF">AT274_18760</name>
    <name evidence="6" type="ORF">JCR31_04540</name>
    <name evidence="7" type="ORF">OK229_05550</name>
</gene>
<dbReference type="PANTHER" id="PTHR43537">
    <property type="entry name" value="TRANSCRIPTIONAL REGULATOR, GNTR FAMILY"/>
    <property type="match status" value="1"/>
</dbReference>
<evidence type="ECO:0000256" key="2">
    <source>
        <dbReference type="ARBA" id="ARBA00023125"/>
    </source>
</evidence>
<keyword evidence="1" id="KW-0805">Transcription regulation</keyword>
<reference evidence="6 9" key="2">
    <citation type="submission" date="2020-12" db="EMBL/GenBank/DDBJ databases">
        <title>Genome assembly for a thermostable protease producing Bacillus cereus MAKP1 strain isolated from chicken gut.</title>
        <authorList>
            <person name="Malaviya A."/>
        </authorList>
    </citation>
    <scope>NUCLEOTIDE SEQUENCE [LARGE SCALE GENOMIC DNA]</scope>
    <source>
        <strain evidence="6 9">MAKP1</strain>
    </source>
</reference>
<accession>A0A063CLL8</accession>
<evidence type="ECO:0000256" key="3">
    <source>
        <dbReference type="ARBA" id="ARBA00023163"/>
    </source>
</evidence>
<dbReference type="EMBL" id="CP109872">
    <property type="protein sequence ID" value="UYW70367.1"/>
    <property type="molecule type" value="Genomic_DNA"/>
</dbReference>
<dbReference type="AlphaFoldDB" id="A0A063CLL8"/>
<dbReference type="Proteomes" id="UP000613452">
    <property type="component" value="Unassembled WGS sequence"/>
</dbReference>
<evidence type="ECO:0000313" key="6">
    <source>
        <dbReference type="EMBL" id="MBK1607172.1"/>
    </source>
</evidence>
<name>A0A063CLL8_BACCE</name>
<dbReference type="PANTHER" id="PTHR43537:SF54">
    <property type="entry name" value="TRANSCRIPTIONAL REGULATOR, GNTR FAMILY"/>
    <property type="match status" value="1"/>
</dbReference>
<evidence type="ECO:0000313" key="9">
    <source>
        <dbReference type="Proteomes" id="UP000613452"/>
    </source>
</evidence>
<dbReference type="Pfam" id="PF00392">
    <property type="entry name" value="GntR"/>
    <property type="match status" value="1"/>
</dbReference>
<dbReference type="InterPro" id="IPR000524">
    <property type="entry name" value="Tscrpt_reg_HTH_GntR"/>
</dbReference>
<sequence>MTSSNTKVYLEIVKKIRSIMEEDGLVAGDRLPSERELSSRLNVGRSSVREALRALELVGLIETRRGEGTFIRNFYDNGLVQLIAPFLLQDEKTIRDLLQTKRLLEKDMIRIVCNLPKETFSKVLSKLHQVLEGNENSIPMLHQTFFKTLIEQVDNYLLYRIWMIVNDYVSTLSCKVSGDSIDMYRKLYATLEEKQENDALKIYDELVENIQFHS</sequence>
<dbReference type="RefSeq" id="WP_000204437.1">
    <property type="nucleotide sequence ID" value="NZ_AP022877.1"/>
</dbReference>
<keyword evidence="3" id="KW-0804">Transcription</keyword>
<dbReference type="InterPro" id="IPR036388">
    <property type="entry name" value="WH-like_DNA-bd_sf"/>
</dbReference>
<dbReference type="PATRIC" id="fig|1396.419.peg.607"/>
<protein>
    <submittedName>
        <fullName evidence="6">FadR family transcriptional regulator</fullName>
    </submittedName>
    <submittedName>
        <fullName evidence="5">GntR family transcriptional regulator</fullName>
    </submittedName>
</protein>